<dbReference type="AlphaFoldDB" id="A0A366FMF0"/>
<gene>
    <name evidence="2" type="ORF">DFR50_107134</name>
</gene>
<keyword evidence="1" id="KW-0732">Signal</keyword>
<proteinExistence type="predicted"/>
<comment type="caution">
    <text evidence="2">The sequence shown here is derived from an EMBL/GenBank/DDBJ whole genome shotgun (WGS) entry which is preliminary data.</text>
</comment>
<dbReference type="Proteomes" id="UP000253529">
    <property type="component" value="Unassembled WGS sequence"/>
</dbReference>
<keyword evidence="3" id="KW-1185">Reference proteome</keyword>
<feature type="chain" id="PRO_5016867251" evidence="1">
    <location>
        <begin position="21"/>
        <end position="61"/>
    </location>
</feature>
<accession>A0A366FMF0</accession>
<feature type="signal peptide" evidence="1">
    <location>
        <begin position="1"/>
        <end position="20"/>
    </location>
</feature>
<evidence type="ECO:0000256" key="1">
    <source>
        <dbReference type="SAM" id="SignalP"/>
    </source>
</evidence>
<reference evidence="2 3" key="1">
    <citation type="submission" date="2018-06" db="EMBL/GenBank/DDBJ databases">
        <title>Genomic Encyclopedia of Type Strains, Phase IV (KMG-IV): sequencing the most valuable type-strain genomes for metagenomic binning, comparative biology and taxonomic classification.</title>
        <authorList>
            <person name="Goeker M."/>
        </authorList>
    </citation>
    <scope>NUCLEOTIDE SEQUENCE [LARGE SCALE GENOMIC DNA]</scope>
    <source>
        <strain evidence="2 3">DSM 24875</strain>
    </source>
</reference>
<evidence type="ECO:0000313" key="2">
    <source>
        <dbReference type="EMBL" id="RBP15864.1"/>
    </source>
</evidence>
<sequence>MQIKTLIVAAFATLPFSVQAAPTHAKNHCSIRLAYDGKVTISNCNFRNSNRASAILIMPAT</sequence>
<dbReference type="EMBL" id="QNRK01000007">
    <property type="protein sequence ID" value="RBP15864.1"/>
    <property type="molecule type" value="Genomic_DNA"/>
</dbReference>
<protein>
    <submittedName>
        <fullName evidence="2">Uncharacterized protein</fullName>
    </submittedName>
</protein>
<evidence type="ECO:0000313" key="3">
    <source>
        <dbReference type="Proteomes" id="UP000253529"/>
    </source>
</evidence>
<organism evidence="2 3">
    <name type="scientific">Roseiarcus fermentans</name>
    <dbReference type="NCBI Taxonomy" id="1473586"/>
    <lineage>
        <taxon>Bacteria</taxon>
        <taxon>Pseudomonadati</taxon>
        <taxon>Pseudomonadota</taxon>
        <taxon>Alphaproteobacteria</taxon>
        <taxon>Hyphomicrobiales</taxon>
        <taxon>Roseiarcaceae</taxon>
        <taxon>Roseiarcus</taxon>
    </lineage>
</organism>
<name>A0A366FMF0_9HYPH</name>